<protein>
    <submittedName>
        <fullName evidence="2">Uncharacterized protein</fullName>
    </submittedName>
</protein>
<proteinExistence type="predicted"/>
<sequence length="104" mass="11219">MQFRRKLPLVAPPVGQNYSAGPFSQQPFRQPFGQKHVAANTAGIPCSQETNTCLFCGGEITGSHLEVSTKSGGHRIHTGCVVSGFALLANGLGLLLNWLKERRK</sequence>
<feature type="transmembrane region" description="Helical" evidence="1">
    <location>
        <begin position="76"/>
        <end position="99"/>
    </location>
</feature>
<gene>
    <name evidence="2" type="ORF">kuste4438</name>
</gene>
<dbReference type="EMBL" id="CT573071">
    <property type="protein sequence ID" value="CAJ75200.1"/>
    <property type="molecule type" value="Genomic_DNA"/>
</dbReference>
<dbReference type="AlphaFoldDB" id="Q1Q5A3"/>
<keyword evidence="1" id="KW-0472">Membrane</keyword>
<organism evidence="2">
    <name type="scientific">Kuenenia stuttgartiensis</name>
    <dbReference type="NCBI Taxonomy" id="174633"/>
    <lineage>
        <taxon>Bacteria</taxon>
        <taxon>Pseudomonadati</taxon>
        <taxon>Planctomycetota</taxon>
        <taxon>Candidatus Brocadiia</taxon>
        <taxon>Candidatus Brocadiales</taxon>
        <taxon>Candidatus Brocadiaceae</taxon>
        <taxon>Candidatus Kuenenia</taxon>
    </lineage>
</organism>
<accession>Q1Q5A3</accession>
<keyword evidence="1" id="KW-1133">Transmembrane helix</keyword>
<reference evidence="2" key="2">
    <citation type="submission" date="2006-01" db="EMBL/GenBank/DDBJ databases">
        <authorList>
            <person name="Genoscope"/>
        </authorList>
    </citation>
    <scope>NUCLEOTIDE SEQUENCE</scope>
</reference>
<evidence type="ECO:0000313" key="2">
    <source>
        <dbReference type="EMBL" id="CAJ75200.1"/>
    </source>
</evidence>
<keyword evidence="1" id="KW-0812">Transmembrane</keyword>
<reference evidence="2" key="1">
    <citation type="journal article" date="2006" name="Nature">
        <title>Deciphering the evolution and metabolism of an anammox bacterium from a community genome.</title>
        <authorList>
            <person name="Strous M."/>
            <person name="Pelletier E."/>
            <person name="Mangenot S."/>
            <person name="Rattei T."/>
            <person name="Lehner A."/>
            <person name="Taylor M.W."/>
            <person name="Horn M."/>
            <person name="Daims H."/>
            <person name="Bartol-Mavel D."/>
            <person name="Wincker P."/>
            <person name="Barbe V."/>
            <person name="Fonknechten N."/>
            <person name="Vallenet D."/>
            <person name="Segurens B."/>
            <person name="Schenowitz-Truong C."/>
            <person name="Medigue C."/>
            <person name="Collingro A."/>
            <person name="Snel B."/>
            <person name="Dutilh B.E."/>
            <person name="OpDenCamp H.J.M."/>
            <person name="vanDerDrift C."/>
            <person name="Cirpus I."/>
            <person name="vanDePas-Schoonen K.T."/>
            <person name="Harhangi H.R."/>
            <person name="vanNiftrik L."/>
            <person name="Schmid M."/>
            <person name="Keltjens J."/>
            <person name="vanDeVossenberg J."/>
            <person name="Kartal B."/>
            <person name="Meier H."/>
            <person name="Frishman D."/>
            <person name="Huynen M.A."/>
            <person name="Mewes H."/>
            <person name="Weissenbach J."/>
            <person name="Jetten M.S.M."/>
            <person name="Wagner M."/>
            <person name="LePaslier D."/>
        </authorList>
    </citation>
    <scope>NUCLEOTIDE SEQUENCE</scope>
</reference>
<name>Q1Q5A3_KUEST</name>
<evidence type="ECO:0000256" key="1">
    <source>
        <dbReference type="SAM" id="Phobius"/>
    </source>
</evidence>